<dbReference type="EMBL" id="LAZR01029631">
    <property type="protein sequence ID" value="KKL59007.1"/>
    <property type="molecule type" value="Genomic_DNA"/>
</dbReference>
<gene>
    <name evidence="1" type="ORF">LCGC14_2219650</name>
</gene>
<evidence type="ECO:0000313" key="1">
    <source>
        <dbReference type="EMBL" id="KKL59007.1"/>
    </source>
</evidence>
<accession>A0A0F9G6Y0</accession>
<dbReference type="AlphaFoldDB" id="A0A0F9G6Y0"/>
<proteinExistence type="predicted"/>
<sequence length="197" mass="20939">MIELRDENLKAVMTHQGTLDETMVTANYDANSLLQGELGLINEQLDKNKAGYRTDDIEQQGDIEDELLRQKGVIEEKLQGIVGSQALEQQGLKGELMLDVTALEGKYKTLMATKGAAATIFANASLVMSEILANPDISTIAKDALIKHQVTLLKSALNVVGAIGDIDLTDLLTFGDGDNIAFPGGPGGPWGPYGPGG</sequence>
<organism evidence="1">
    <name type="scientific">marine sediment metagenome</name>
    <dbReference type="NCBI Taxonomy" id="412755"/>
    <lineage>
        <taxon>unclassified sequences</taxon>
        <taxon>metagenomes</taxon>
        <taxon>ecological metagenomes</taxon>
    </lineage>
</organism>
<comment type="caution">
    <text evidence="1">The sequence shown here is derived from an EMBL/GenBank/DDBJ whole genome shotgun (WGS) entry which is preliminary data.</text>
</comment>
<name>A0A0F9G6Y0_9ZZZZ</name>
<reference evidence="1" key="1">
    <citation type="journal article" date="2015" name="Nature">
        <title>Complex archaea that bridge the gap between prokaryotes and eukaryotes.</title>
        <authorList>
            <person name="Spang A."/>
            <person name="Saw J.H."/>
            <person name="Jorgensen S.L."/>
            <person name="Zaremba-Niedzwiedzka K."/>
            <person name="Martijn J."/>
            <person name="Lind A.E."/>
            <person name="van Eijk R."/>
            <person name="Schleper C."/>
            <person name="Guy L."/>
            <person name="Ettema T.J."/>
        </authorList>
    </citation>
    <scope>NUCLEOTIDE SEQUENCE</scope>
</reference>
<protein>
    <submittedName>
        <fullName evidence="1">Uncharacterized protein</fullName>
    </submittedName>
</protein>